<evidence type="ECO:0000256" key="5">
    <source>
        <dbReference type="ARBA" id="ARBA00012177"/>
    </source>
</evidence>
<dbReference type="AlphaFoldDB" id="A0A484H4G9"/>
<keyword evidence="13 18" id="KW-0378">Hydrolase</keyword>
<dbReference type="InterPro" id="IPR000999">
    <property type="entry name" value="RNase_III_dom"/>
</dbReference>
<evidence type="ECO:0000256" key="10">
    <source>
        <dbReference type="ARBA" id="ARBA00022722"/>
    </source>
</evidence>
<dbReference type="GO" id="GO:0006364">
    <property type="term" value="P:rRNA processing"/>
    <property type="evidence" value="ECO:0007669"/>
    <property type="project" value="UniProtKB-KW"/>
</dbReference>
<accession>A0A484H4G9</accession>
<evidence type="ECO:0000256" key="8">
    <source>
        <dbReference type="ARBA" id="ARBA00022664"/>
    </source>
</evidence>
<dbReference type="PROSITE" id="PS00517">
    <property type="entry name" value="RNASE_3_1"/>
    <property type="match status" value="1"/>
</dbReference>
<comment type="catalytic activity">
    <reaction evidence="1">
        <text>Endonucleolytic cleavage to 5'-phosphomonoester.</text>
        <dbReference type="EC" id="3.1.26.3"/>
    </reaction>
</comment>
<evidence type="ECO:0000256" key="6">
    <source>
        <dbReference type="ARBA" id="ARBA00022490"/>
    </source>
</evidence>
<dbReference type="EC" id="3.1.26.3" evidence="5"/>
<organism evidence="18">
    <name type="scientific">invertebrate metagenome</name>
    <dbReference type="NCBI Taxonomy" id="1711999"/>
    <lineage>
        <taxon>unclassified sequences</taxon>
        <taxon>metagenomes</taxon>
        <taxon>organismal metagenomes</taxon>
    </lineage>
</organism>
<evidence type="ECO:0000259" key="16">
    <source>
        <dbReference type="PROSITE" id="PS50137"/>
    </source>
</evidence>
<dbReference type="FunFam" id="1.10.1520.10:FF:000001">
    <property type="entry name" value="Ribonuclease 3"/>
    <property type="match status" value="1"/>
</dbReference>
<dbReference type="PANTHER" id="PTHR11207">
    <property type="entry name" value="RIBONUCLEASE III"/>
    <property type="match status" value="1"/>
</dbReference>
<sequence>MSNTRIVCQNNIFSGVNLEILQHVLGYNFGDGLTYLQEALTHPSAARGKATAYERLEFLGDRVLSLVVANMLLMRFPTEKEGALAQRHTALVRRDALARVAWQINLGPHLLMSRGEEDSGGRDNPAILADACEGVIGALFMNAGFCVARDFVWRWWSPLMEESDIPPKDAKTALQEWAQGQGRPLPTYEVLSTAGPAHEPTFSVVVKVEGTGPAVATGSSKRLAEQTAAQAILERIGWKHAE</sequence>
<proteinExistence type="inferred from homology"/>
<reference evidence="18" key="1">
    <citation type="submission" date="2018-10" db="EMBL/GenBank/DDBJ databases">
        <authorList>
            <person name="Gruber-Vodicka H."/>
            <person name="Jaeckle O."/>
        </authorList>
    </citation>
    <scope>NUCLEOTIDE SEQUENCE</scope>
</reference>
<keyword evidence="12" id="KW-0255">Endonuclease</keyword>
<comment type="subcellular location">
    <subcellularLocation>
        <location evidence="2">Cytoplasm</location>
    </subcellularLocation>
</comment>
<dbReference type="GO" id="GO:0006397">
    <property type="term" value="P:mRNA processing"/>
    <property type="evidence" value="ECO:0007669"/>
    <property type="project" value="UniProtKB-KW"/>
</dbReference>
<keyword evidence="8" id="KW-0507">mRNA processing</keyword>
<keyword evidence="15" id="KW-0694">RNA-binding</keyword>
<evidence type="ECO:0000256" key="13">
    <source>
        <dbReference type="ARBA" id="ARBA00022801"/>
    </source>
</evidence>
<feature type="domain" description="DRBM" evidence="16">
    <location>
        <begin position="169"/>
        <end position="238"/>
    </location>
</feature>
<dbReference type="Pfam" id="PF00035">
    <property type="entry name" value="dsrm"/>
    <property type="match status" value="1"/>
</dbReference>
<evidence type="ECO:0000256" key="2">
    <source>
        <dbReference type="ARBA" id="ARBA00004496"/>
    </source>
</evidence>
<dbReference type="PROSITE" id="PS50142">
    <property type="entry name" value="RNASE_3_2"/>
    <property type="match status" value="1"/>
</dbReference>
<dbReference type="GO" id="GO:0005737">
    <property type="term" value="C:cytoplasm"/>
    <property type="evidence" value="ECO:0007669"/>
    <property type="project" value="UniProtKB-SubCell"/>
</dbReference>
<dbReference type="Gene3D" id="3.30.160.20">
    <property type="match status" value="1"/>
</dbReference>
<dbReference type="CDD" id="cd10845">
    <property type="entry name" value="DSRM_RNAse_III_family"/>
    <property type="match status" value="1"/>
</dbReference>
<evidence type="ECO:0000256" key="11">
    <source>
        <dbReference type="ARBA" id="ARBA00022723"/>
    </source>
</evidence>
<dbReference type="FunFam" id="3.30.160.20:FF:000003">
    <property type="entry name" value="Ribonuclease 3"/>
    <property type="match status" value="1"/>
</dbReference>
<keyword evidence="9" id="KW-0819">tRNA processing</keyword>
<keyword evidence="6" id="KW-0963">Cytoplasm</keyword>
<dbReference type="PANTHER" id="PTHR11207:SF0">
    <property type="entry name" value="RIBONUCLEASE 3"/>
    <property type="match status" value="1"/>
</dbReference>
<evidence type="ECO:0000256" key="7">
    <source>
        <dbReference type="ARBA" id="ARBA00022552"/>
    </source>
</evidence>
<name>A0A484H4G9_9ZZZZ</name>
<evidence type="ECO:0000256" key="9">
    <source>
        <dbReference type="ARBA" id="ARBA00022694"/>
    </source>
</evidence>
<comment type="similarity">
    <text evidence="3">Belongs to the ribonuclease III family.</text>
</comment>
<evidence type="ECO:0000256" key="12">
    <source>
        <dbReference type="ARBA" id="ARBA00022759"/>
    </source>
</evidence>
<comment type="subunit">
    <text evidence="4">Homodimer.</text>
</comment>
<evidence type="ECO:0000256" key="14">
    <source>
        <dbReference type="ARBA" id="ARBA00022842"/>
    </source>
</evidence>
<dbReference type="GO" id="GO:0046872">
    <property type="term" value="F:metal ion binding"/>
    <property type="evidence" value="ECO:0007669"/>
    <property type="project" value="UniProtKB-KW"/>
</dbReference>
<dbReference type="PROSITE" id="PS50137">
    <property type="entry name" value="DS_RBD"/>
    <property type="match status" value="1"/>
</dbReference>
<protein>
    <recommendedName>
        <fullName evidence="5">ribonuclease III</fullName>
        <ecNumber evidence="5">3.1.26.3</ecNumber>
    </recommendedName>
</protein>
<feature type="domain" description="RNase III" evidence="17">
    <location>
        <begin position="18"/>
        <end position="144"/>
    </location>
</feature>
<keyword evidence="11" id="KW-0479">Metal-binding</keyword>
<keyword evidence="7" id="KW-0698">rRNA processing</keyword>
<dbReference type="CDD" id="cd00593">
    <property type="entry name" value="RIBOc"/>
    <property type="match status" value="1"/>
</dbReference>
<dbReference type="GO" id="GO:0010468">
    <property type="term" value="P:regulation of gene expression"/>
    <property type="evidence" value="ECO:0007669"/>
    <property type="project" value="TreeGrafter"/>
</dbReference>
<dbReference type="GO" id="GO:0004525">
    <property type="term" value="F:ribonuclease III activity"/>
    <property type="evidence" value="ECO:0007669"/>
    <property type="project" value="UniProtKB-EC"/>
</dbReference>
<dbReference type="EMBL" id="LR026963">
    <property type="protein sequence ID" value="VBB68619.1"/>
    <property type="molecule type" value="Genomic_DNA"/>
</dbReference>
<dbReference type="GO" id="GO:0008033">
    <property type="term" value="P:tRNA processing"/>
    <property type="evidence" value="ECO:0007669"/>
    <property type="project" value="UniProtKB-KW"/>
</dbReference>
<gene>
    <name evidence="18" type="ORF">RIEGSTA812A_PEG_92</name>
</gene>
<keyword evidence="14" id="KW-0460">Magnesium</keyword>
<dbReference type="Gene3D" id="1.10.1520.10">
    <property type="entry name" value="Ribonuclease III domain"/>
    <property type="match status" value="1"/>
</dbReference>
<dbReference type="InterPro" id="IPR011907">
    <property type="entry name" value="RNase_III"/>
</dbReference>
<evidence type="ECO:0000256" key="1">
    <source>
        <dbReference type="ARBA" id="ARBA00000109"/>
    </source>
</evidence>
<dbReference type="Pfam" id="PF14622">
    <property type="entry name" value="Ribonucleas_3_3"/>
    <property type="match status" value="1"/>
</dbReference>
<dbReference type="GO" id="GO:0003725">
    <property type="term" value="F:double-stranded RNA binding"/>
    <property type="evidence" value="ECO:0007669"/>
    <property type="project" value="TreeGrafter"/>
</dbReference>
<evidence type="ECO:0000256" key="3">
    <source>
        <dbReference type="ARBA" id="ARBA00010183"/>
    </source>
</evidence>
<keyword evidence="10" id="KW-0540">Nuclease</keyword>
<dbReference type="GO" id="GO:0042802">
    <property type="term" value="F:identical protein binding"/>
    <property type="evidence" value="ECO:0007669"/>
    <property type="project" value="UniProtKB-ARBA"/>
</dbReference>
<evidence type="ECO:0000256" key="4">
    <source>
        <dbReference type="ARBA" id="ARBA00011738"/>
    </source>
</evidence>
<dbReference type="SMART" id="SM00535">
    <property type="entry name" value="RIBOc"/>
    <property type="match status" value="1"/>
</dbReference>
<dbReference type="HAMAP" id="MF_00104">
    <property type="entry name" value="RNase_III"/>
    <property type="match status" value="1"/>
</dbReference>
<evidence type="ECO:0000256" key="15">
    <source>
        <dbReference type="ARBA" id="ARBA00022884"/>
    </source>
</evidence>
<dbReference type="InterPro" id="IPR014720">
    <property type="entry name" value="dsRBD_dom"/>
</dbReference>
<dbReference type="NCBIfam" id="TIGR02191">
    <property type="entry name" value="RNaseIII"/>
    <property type="match status" value="1"/>
</dbReference>
<dbReference type="SMART" id="SM00358">
    <property type="entry name" value="DSRM"/>
    <property type="match status" value="1"/>
</dbReference>
<dbReference type="SUPFAM" id="SSF69065">
    <property type="entry name" value="RNase III domain-like"/>
    <property type="match status" value="1"/>
</dbReference>
<evidence type="ECO:0000313" key="18">
    <source>
        <dbReference type="EMBL" id="VBB68619.1"/>
    </source>
</evidence>
<dbReference type="InterPro" id="IPR036389">
    <property type="entry name" value="RNase_III_sf"/>
</dbReference>
<evidence type="ECO:0000259" key="17">
    <source>
        <dbReference type="PROSITE" id="PS50142"/>
    </source>
</evidence>
<dbReference type="SUPFAM" id="SSF54768">
    <property type="entry name" value="dsRNA-binding domain-like"/>
    <property type="match status" value="1"/>
</dbReference>